<dbReference type="AlphaFoldDB" id="A0A4Y7JA19"/>
<evidence type="ECO:0000313" key="7">
    <source>
        <dbReference type="EMBL" id="RZC56892.1"/>
    </source>
</evidence>
<evidence type="ECO:0000256" key="5">
    <source>
        <dbReference type="RuleBase" id="RU000461"/>
    </source>
</evidence>
<evidence type="ECO:0000256" key="2">
    <source>
        <dbReference type="ARBA" id="ARBA00022723"/>
    </source>
</evidence>
<dbReference type="CDD" id="cd11072">
    <property type="entry name" value="CYP71-like"/>
    <property type="match status" value="1"/>
</dbReference>
<dbReference type="FunFam" id="1.10.630.10:FF:000011">
    <property type="entry name" value="Cytochrome P450 83B1"/>
    <property type="match status" value="1"/>
</dbReference>
<dbReference type="PANTHER" id="PTHR47955">
    <property type="entry name" value="CYTOCHROME P450 FAMILY 71 PROTEIN"/>
    <property type="match status" value="1"/>
</dbReference>
<dbReference type="Pfam" id="PF00067">
    <property type="entry name" value="p450"/>
    <property type="match status" value="1"/>
</dbReference>
<keyword evidence="2 4" id="KW-0479">Metal-binding</keyword>
<dbReference type="Gene3D" id="1.10.630.10">
    <property type="entry name" value="Cytochrome P450"/>
    <property type="match status" value="1"/>
</dbReference>
<dbReference type="SUPFAM" id="SSF48264">
    <property type="entry name" value="Cytochrome P450"/>
    <property type="match status" value="1"/>
</dbReference>
<sequence length="606" mass="68857">MDLLSVLVFLQQWVGEQFNCYPNKHFFFVSVPVLLFTVFFLFKILGVWSSSTETHIYNLPPSPPRFPIIGNLHQLGTLAHRSLRDLSQKYGPLMFLHLGQSPTLVVSSVEMAKEIMKNQDLVFANRPALTAGKALAYGCTDIGLAPYGEYWRQVKKIAVVELLSVKRVQSYKHVRVEEVGIVIEKISRLCSSREDGAQVLSLTEILLTLTNNVVSRCALGVRYETAHGNRFPKMSSNFLGLFNAFSFGDFFPSIGWMDVVTGLSNKFEKAFQEVDTFLDQVIDDHLLRHSKPEVDHGQVEDSDELDLTDILILSQENYKNLSRNNIKAILMDMFIGGSDTSARTMEWAMAELIKNPKVMKKAQDEVRRVVGKKSTVEEDDINQMAYLKCIVKEILRLHPSLPNLIPRATTKGTQIAGYDIPPNTSVFINAWAIQRDPNIWEDAEEFRPERFINNPIDFKGQDFQFIPFGSGRRGCPGISFAITVVEFALASLLYHFNWELPYGEKIEELDMTENFGLSVTNTNSLRQIQIHHLVTLKHTGTNHLLWKTQFKPILKGYGFTGFIDGTKEKPTRNLPDSEDLNPDFTDYEAQYSLLVEWLNSTLTPEV</sequence>
<accession>A0A4Y7JA19</accession>
<comment type="cofactor">
    <cofactor evidence="4">
        <name>heme</name>
        <dbReference type="ChEBI" id="CHEBI:30413"/>
    </cofactor>
</comment>
<keyword evidence="5" id="KW-0560">Oxidoreductase</keyword>
<dbReference type="EMBL" id="CM010717">
    <property type="protein sequence ID" value="RZC56892.1"/>
    <property type="molecule type" value="Genomic_DNA"/>
</dbReference>
<dbReference type="PRINTS" id="PR00463">
    <property type="entry name" value="EP450I"/>
</dbReference>
<keyword evidence="3 4" id="KW-0408">Iron</keyword>
<dbReference type="PRINTS" id="PR00385">
    <property type="entry name" value="P450"/>
</dbReference>
<dbReference type="Proteomes" id="UP000316621">
    <property type="component" value="Chromosome 3"/>
</dbReference>
<evidence type="ECO:0000256" key="4">
    <source>
        <dbReference type="PIRSR" id="PIRSR602401-1"/>
    </source>
</evidence>
<evidence type="ECO:0000313" key="8">
    <source>
        <dbReference type="Proteomes" id="UP000316621"/>
    </source>
</evidence>
<keyword evidence="8" id="KW-1185">Reference proteome</keyword>
<protein>
    <recommendedName>
        <fullName evidence="9">Cytochrome P450</fullName>
    </recommendedName>
</protein>
<dbReference type="InterPro" id="IPR017972">
    <property type="entry name" value="Cyt_P450_CS"/>
</dbReference>
<evidence type="ECO:0000256" key="3">
    <source>
        <dbReference type="ARBA" id="ARBA00023004"/>
    </source>
</evidence>
<dbReference type="STRING" id="3469.A0A4Y7JA19"/>
<gene>
    <name evidence="7" type="ORF">C5167_015735</name>
</gene>
<proteinExistence type="inferred from homology"/>
<dbReference type="GO" id="GO:0016705">
    <property type="term" value="F:oxidoreductase activity, acting on paired donors, with incorporation or reduction of molecular oxygen"/>
    <property type="evidence" value="ECO:0007669"/>
    <property type="project" value="InterPro"/>
</dbReference>
<evidence type="ECO:0008006" key="9">
    <source>
        <dbReference type="Google" id="ProtNLM"/>
    </source>
</evidence>
<dbReference type="Gramene" id="RZC56892">
    <property type="protein sequence ID" value="RZC56892"/>
    <property type="gene ID" value="C5167_015735"/>
</dbReference>
<dbReference type="OMA" id="ANIWGIT"/>
<dbReference type="InterPro" id="IPR002401">
    <property type="entry name" value="Cyt_P450_E_grp-I"/>
</dbReference>
<dbReference type="InterPro" id="IPR001128">
    <property type="entry name" value="Cyt_P450"/>
</dbReference>
<evidence type="ECO:0000256" key="1">
    <source>
        <dbReference type="ARBA" id="ARBA00010617"/>
    </source>
</evidence>
<keyword evidence="6" id="KW-0472">Membrane</keyword>
<keyword evidence="6" id="KW-0812">Transmembrane</keyword>
<evidence type="ECO:0000256" key="6">
    <source>
        <dbReference type="SAM" id="Phobius"/>
    </source>
</evidence>
<dbReference type="PANTHER" id="PTHR47955:SF15">
    <property type="entry name" value="CYTOCHROME P450 71A2-LIKE"/>
    <property type="match status" value="1"/>
</dbReference>
<dbReference type="PROSITE" id="PS00086">
    <property type="entry name" value="CYTOCHROME_P450"/>
    <property type="match status" value="1"/>
</dbReference>
<reference evidence="7 8" key="1">
    <citation type="journal article" date="2018" name="Science">
        <title>The opium poppy genome and morphinan production.</title>
        <authorList>
            <person name="Guo L."/>
            <person name="Winzer T."/>
            <person name="Yang X."/>
            <person name="Li Y."/>
            <person name="Ning Z."/>
            <person name="He Z."/>
            <person name="Teodor R."/>
            <person name="Lu Y."/>
            <person name="Bowser T.A."/>
            <person name="Graham I.A."/>
            <person name="Ye K."/>
        </authorList>
    </citation>
    <scope>NUCLEOTIDE SEQUENCE [LARGE SCALE GENOMIC DNA]</scope>
    <source>
        <strain evidence="8">cv. HN1</strain>
        <tissue evidence="7">Leaves</tissue>
    </source>
</reference>
<feature type="binding site" description="axial binding residue" evidence="4">
    <location>
        <position position="475"/>
    </location>
    <ligand>
        <name>heme</name>
        <dbReference type="ChEBI" id="CHEBI:30413"/>
    </ligand>
    <ligandPart>
        <name>Fe</name>
        <dbReference type="ChEBI" id="CHEBI:18248"/>
    </ligandPart>
</feature>
<organism evidence="7 8">
    <name type="scientific">Papaver somniferum</name>
    <name type="common">Opium poppy</name>
    <dbReference type="NCBI Taxonomy" id="3469"/>
    <lineage>
        <taxon>Eukaryota</taxon>
        <taxon>Viridiplantae</taxon>
        <taxon>Streptophyta</taxon>
        <taxon>Embryophyta</taxon>
        <taxon>Tracheophyta</taxon>
        <taxon>Spermatophyta</taxon>
        <taxon>Magnoliopsida</taxon>
        <taxon>Ranunculales</taxon>
        <taxon>Papaveraceae</taxon>
        <taxon>Papaveroideae</taxon>
        <taxon>Papaver</taxon>
    </lineage>
</organism>
<keyword evidence="5" id="KW-0503">Monooxygenase</keyword>
<dbReference type="GO" id="GO:0033075">
    <property type="term" value="P:isoquinoline alkaloid biosynthetic process"/>
    <property type="evidence" value="ECO:0007669"/>
    <property type="project" value="UniProtKB-ARBA"/>
</dbReference>
<comment type="similarity">
    <text evidence="1 5">Belongs to the cytochrome P450 family.</text>
</comment>
<dbReference type="InterPro" id="IPR036396">
    <property type="entry name" value="Cyt_P450_sf"/>
</dbReference>
<keyword evidence="4 5" id="KW-0349">Heme</keyword>
<dbReference type="GO" id="GO:0005506">
    <property type="term" value="F:iron ion binding"/>
    <property type="evidence" value="ECO:0007669"/>
    <property type="project" value="InterPro"/>
</dbReference>
<name>A0A4Y7JA19_PAPSO</name>
<feature type="transmembrane region" description="Helical" evidence="6">
    <location>
        <begin position="27"/>
        <end position="48"/>
    </location>
</feature>
<dbReference type="GO" id="GO:0004497">
    <property type="term" value="F:monooxygenase activity"/>
    <property type="evidence" value="ECO:0007669"/>
    <property type="project" value="UniProtKB-KW"/>
</dbReference>
<dbReference type="GO" id="GO:0020037">
    <property type="term" value="F:heme binding"/>
    <property type="evidence" value="ECO:0007669"/>
    <property type="project" value="InterPro"/>
</dbReference>
<keyword evidence="6" id="KW-1133">Transmembrane helix</keyword>